<dbReference type="SMART" id="SM00028">
    <property type="entry name" value="TPR"/>
    <property type="match status" value="3"/>
</dbReference>
<dbReference type="SUPFAM" id="SSF48452">
    <property type="entry name" value="TPR-like"/>
    <property type="match status" value="1"/>
</dbReference>
<dbReference type="Gene3D" id="3.40.50.1820">
    <property type="entry name" value="alpha/beta hydrolase"/>
    <property type="match status" value="1"/>
</dbReference>
<reference evidence="3" key="1">
    <citation type="journal article" date="2020" name="Stud. Mycol.">
        <title>101 Dothideomycetes genomes: a test case for predicting lifestyles and emergence of pathogens.</title>
        <authorList>
            <person name="Haridas S."/>
            <person name="Albert R."/>
            <person name="Binder M."/>
            <person name="Bloem J."/>
            <person name="Labutti K."/>
            <person name="Salamov A."/>
            <person name="Andreopoulos B."/>
            <person name="Baker S."/>
            <person name="Barry K."/>
            <person name="Bills G."/>
            <person name="Bluhm B."/>
            <person name="Cannon C."/>
            <person name="Castanera R."/>
            <person name="Culley D."/>
            <person name="Daum C."/>
            <person name="Ezra D."/>
            <person name="Gonzalez J."/>
            <person name="Henrissat B."/>
            <person name="Kuo A."/>
            <person name="Liang C."/>
            <person name="Lipzen A."/>
            <person name="Lutzoni F."/>
            <person name="Magnuson J."/>
            <person name="Mondo S."/>
            <person name="Nolan M."/>
            <person name="Ohm R."/>
            <person name="Pangilinan J."/>
            <person name="Park H.-J."/>
            <person name="Ramirez L."/>
            <person name="Alfaro M."/>
            <person name="Sun H."/>
            <person name="Tritt A."/>
            <person name="Yoshinaga Y."/>
            <person name="Zwiers L.-H."/>
            <person name="Turgeon B."/>
            <person name="Goodwin S."/>
            <person name="Spatafora J."/>
            <person name="Crous P."/>
            <person name="Grigoriev I."/>
        </authorList>
    </citation>
    <scope>NUCLEOTIDE SEQUENCE</scope>
    <source>
        <strain evidence="3">CBS 627.86</strain>
    </source>
</reference>
<dbReference type="OrthoDB" id="6161812at2759"/>
<dbReference type="Pfam" id="PF25000">
    <property type="entry name" value="DUF7779"/>
    <property type="match status" value="1"/>
</dbReference>
<name>A0A6A5YUM3_9PLEO</name>
<dbReference type="PANTHER" id="PTHR35205">
    <property type="entry name" value="NB-ARC AND TPR DOMAIN PROTEIN"/>
    <property type="match status" value="1"/>
</dbReference>
<organism evidence="3 4">
    <name type="scientific">Lophiotrema nucula</name>
    <dbReference type="NCBI Taxonomy" id="690887"/>
    <lineage>
        <taxon>Eukaryota</taxon>
        <taxon>Fungi</taxon>
        <taxon>Dikarya</taxon>
        <taxon>Ascomycota</taxon>
        <taxon>Pezizomycotina</taxon>
        <taxon>Dothideomycetes</taxon>
        <taxon>Pleosporomycetidae</taxon>
        <taxon>Pleosporales</taxon>
        <taxon>Lophiotremataceae</taxon>
        <taxon>Lophiotrema</taxon>
    </lineage>
</organism>
<accession>A0A6A5YUM3</accession>
<keyword evidence="4" id="KW-1185">Reference proteome</keyword>
<evidence type="ECO:0000256" key="1">
    <source>
        <dbReference type="SAM" id="MobiDB-lite"/>
    </source>
</evidence>
<dbReference type="AlphaFoldDB" id="A0A6A5YUM3"/>
<dbReference type="EMBL" id="ML977337">
    <property type="protein sequence ID" value="KAF2110706.1"/>
    <property type="molecule type" value="Genomic_DNA"/>
</dbReference>
<proteinExistence type="predicted"/>
<dbReference type="Gene3D" id="3.40.50.300">
    <property type="entry name" value="P-loop containing nucleotide triphosphate hydrolases"/>
    <property type="match status" value="1"/>
</dbReference>
<dbReference type="Proteomes" id="UP000799770">
    <property type="component" value="Unassembled WGS sequence"/>
</dbReference>
<feature type="domain" description="DUF7779" evidence="2">
    <location>
        <begin position="617"/>
        <end position="706"/>
    </location>
</feature>
<dbReference type="SUPFAM" id="SSF53474">
    <property type="entry name" value="alpha/beta-Hydrolases"/>
    <property type="match status" value="1"/>
</dbReference>
<dbReference type="InterPro" id="IPR027417">
    <property type="entry name" value="P-loop_NTPase"/>
</dbReference>
<evidence type="ECO:0000313" key="3">
    <source>
        <dbReference type="EMBL" id="KAF2110706.1"/>
    </source>
</evidence>
<gene>
    <name evidence="3" type="ORF">BDV96DRAFT_667086</name>
</gene>
<evidence type="ECO:0000259" key="2">
    <source>
        <dbReference type="Pfam" id="PF25000"/>
    </source>
</evidence>
<dbReference type="InterPro" id="IPR056681">
    <property type="entry name" value="DUF7779"/>
</dbReference>
<dbReference type="SUPFAM" id="SSF52540">
    <property type="entry name" value="P-loop containing nucleoside triphosphate hydrolases"/>
    <property type="match status" value="1"/>
</dbReference>
<protein>
    <recommendedName>
        <fullName evidence="2">DUF7779 domain-containing protein</fullName>
    </recommendedName>
</protein>
<dbReference type="InterPro" id="IPR011990">
    <property type="entry name" value="TPR-like_helical_dom_sf"/>
</dbReference>
<feature type="region of interest" description="Disordered" evidence="1">
    <location>
        <begin position="265"/>
        <end position="286"/>
    </location>
</feature>
<dbReference type="Pfam" id="PF13181">
    <property type="entry name" value="TPR_8"/>
    <property type="match status" value="1"/>
</dbReference>
<evidence type="ECO:0000313" key="4">
    <source>
        <dbReference type="Proteomes" id="UP000799770"/>
    </source>
</evidence>
<dbReference type="Gene3D" id="1.25.40.10">
    <property type="entry name" value="Tetratricopeptide repeat domain"/>
    <property type="match status" value="2"/>
</dbReference>
<dbReference type="PANTHER" id="PTHR35205:SF1">
    <property type="entry name" value="ZU5 DOMAIN-CONTAINING PROTEIN"/>
    <property type="match status" value="1"/>
</dbReference>
<dbReference type="InterPro" id="IPR019734">
    <property type="entry name" value="TPR_rpt"/>
</dbReference>
<dbReference type="InterPro" id="IPR029058">
    <property type="entry name" value="AB_hydrolase_fold"/>
</dbReference>
<sequence length="1099" mass="123907">MSLEILPGGGSIDLVLVPGFNSPEPASWPIVTYPWTNRPEEPKTSTRTFIFHPRLRLDDEFQWRTLLNRGEKLLTCKSYRQQDRIRPLMFVAHSLGGLIVKQALIIANQQHLKYRSFLDTLSGIVFLGTPHRLENADDFSERNSRILKCCQPAIPRRLLASLQDTSNLRLNATLFEDVNLRVDTISVFEQKSSEYGKSSTLFKKKKTAVLSDEHITTTGLINERKIGLRLSHQKIVNILDDLSKPHEELLSMFLQILGNAQENAEARLEYSDSPPDTLDPRASPTSFQDDEAAMIGTKANTTLSRGVEQQSAEAEHGSSVVDWELVPLVGDLSLQRREATLPCFSVGMHLRNDMFYGRDDVLKKIDEVCLPGSFRISSSDVQELKVFALCAMGGLGKTEIAIEYAYSRRSQFDAIFWIRADEKSKLEEDLSHMAVALNIEDKNEPKNHFANRSIARGWLASPRKLLDVTSDRISQAEATWLLILDNADDPGVLDELKPLFGSGSVLITSRNPLSKSALATNVISPVGYDLESFNYNDAANFVLRQAPGNIDGARQIVERLGGIPLSLAHVAGIIRGNYLAYKEFLEWYSDETEHSELHAMSVDLSRSTARGHLASIWAIEKLPADARGLLEYLAHLDPDCIQELIFTNFDIPSPPAFDLPQKRREWLLARGGLLRASLIHHNDELGDLRIHRLLQDVVRAKISDDRQNYVLHTLVTLLDEAFPKVPLNKRQNTSRWPQCMAILPHIVTVMNFFKQKFKRNAIDVSFELAHLLSEAGWFNTERSEAEMAKPMLLFALEICEVLHGDRVRDLQIDIHYALNAAGNETNDIPLCVQHAIQGLELAKKAFSETQQSSIRLGIAYNQRGVSLIITENHDEAIEMLSQAIKIYEGLPNFELGMISLPLANLGCGHWLRGELEIAFATFHRGLIERQKLTGKVDDTESFRCGRLLYGLGNVRWSQSEAVQDDETLKSHLMEESEQYHRRALEQYFKTIGKTHHRYADVSHRLAKHCLRRGDGKSALLFVDQALSAWAAASDSYKAERARTSFLKAKILFQQGDVANATKLYKLAVRSRSRLLSGQSKDGSDLTEEDFDVLVIFWSR</sequence>